<dbReference type="Proteomes" id="UP000659698">
    <property type="component" value="Unassembled WGS sequence"/>
</dbReference>
<name>A0ABR6VR96_9BACT</name>
<keyword evidence="4" id="KW-1185">Reference proteome</keyword>
<evidence type="ECO:0000259" key="2">
    <source>
        <dbReference type="PROSITE" id="PS50825"/>
    </source>
</evidence>
<dbReference type="PANTHER" id="PTHR24273">
    <property type="entry name" value="FI04643P-RELATED"/>
    <property type="match status" value="1"/>
</dbReference>
<accession>A0ABR6VR96</accession>
<dbReference type="Pfam" id="PF02494">
    <property type="entry name" value="HYR"/>
    <property type="match status" value="3"/>
</dbReference>
<protein>
    <submittedName>
        <fullName evidence="3">HYR domain-containing protein</fullName>
    </submittedName>
</protein>
<dbReference type="SUPFAM" id="SSF49299">
    <property type="entry name" value="PKD domain"/>
    <property type="match status" value="1"/>
</dbReference>
<dbReference type="RefSeq" id="WP_186634123.1">
    <property type="nucleotide sequence ID" value="NZ_JACOAF010000013.1"/>
</dbReference>
<gene>
    <name evidence="3" type="ORF">H7U12_05395</name>
</gene>
<feature type="domain" description="HYR" evidence="2">
    <location>
        <begin position="509"/>
        <end position="589"/>
    </location>
</feature>
<sequence>MNVHLLAIAKSNARRYGILLCLLILGTVGAFALGDAYVDAGLPAPTFTSDKEDYYPGDTAHITGTGWKLDQKLRVEFKEEPDYPDFHIYNVTVNEDGTWKIDYPIEERHLGVKFTAVAVGEQTGFSATHIFTDAPRITNLTYGTQSCFNPTTNTITIPVNVTGSKANANSSNITANLCVNQGLPSGVTASFSPSTLTFNSTNETTLTSTLTLTFPSGSSFTDFDVRVRAYAIGSCTGNGGDNFQRTSTITYKIAPSFTACPANITTGTATGVCNAQVNYSATASGTPAPTYTYAFSGATTGTGNGTGSGSTFNRGTTNVIVTATNSCGSTTCTFTVTVEDRENPTIAAPANVIVGADAGSCSATNIALGTPTTRDNCSVANVSNNAPTTFPIGTTTVTYTVTDGAGRTATANQTVTVEDRENPIVTAATDQTSGTDEGTCTATIAIPDATFTDNCTGAQLRWAMKGATTGNGQGQVGTYTFNQGETTITYTATDAAGNSSTDQLLVTVTDDEAPVLTAPAAVQVAANAQCQATGVTLGTATTTDNCSANVTVTNNAPTTFPLGETTVTYTAVDAAGNTATATQTVTVVDETAPVLIAAANQNVLIGEACTVTIPDVRGKATDNCSGGIQITQSPAAGSKVATTDGQTIPVLVTALDAAGNQSEATVTLTAQDETAPVLACPSNQIKTNNPGTCSYTTVGTEFDPISSDNCGVVSRTNDYNNSATLAGATFTGTTTVTWTATDAAGNVSTCSFEIKVDNAAPVLSPLTGPTVPVAVGTPVSFSATSTDNNLASGTFTFSSDGVTYSNPQPATITNGKVSGTFTLPTGVYKVKLLVTDACGLTAEVELGGFVVVYDPNGGFVTGGGWIYSSPGSLPSKPLAHGTANFGFNAKYKTGKNNVAEVDGSTNFQFQEGDFHFKSSQHDAMSLVISGRKATYRGTGTVNGSGVYNFMVTVIDGNLTGGDGFDYFRIKIWGAGSSTNVVYDNELGEVENADATTKIGSGSIVIHKPAQTSSKSSSAVAVTELPVSTEAKLTSYPNPLTDEATVEFSVDQEEEYSLDIYDMKGALVKNLRKGKAMAGETVQAKWDARTTNVGVYIIRLSTSNKVKTVRVVRR</sequence>
<dbReference type="Gene3D" id="2.60.40.4070">
    <property type="match status" value="1"/>
</dbReference>
<evidence type="ECO:0000256" key="1">
    <source>
        <dbReference type="ARBA" id="ARBA00022737"/>
    </source>
</evidence>
<dbReference type="Pfam" id="PF18962">
    <property type="entry name" value="Por_Secre_tail"/>
    <property type="match status" value="1"/>
</dbReference>
<dbReference type="PANTHER" id="PTHR24273:SF32">
    <property type="entry name" value="HYALIN"/>
    <property type="match status" value="1"/>
</dbReference>
<dbReference type="InterPro" id="IPR035986">
    <property type="entry name" value="PKD_dom_sf"/>
</dbReference>
<feature type="domain" description="HYR" evidence="2">
    <location>
        <begin position="671"/>
        <end position="758"/>
    </location>
</feature>
<organism evidence="3 4">
    <name type="scientific">Rufibacter sediminis</name>
    <dbReference type="NCBI Taxonomy" id="2762756"/>
    <lineage>
        <taxon>Bacteria</taxon>
        <taxon>Pseudomonadati</taxon>
        <taxon>Bacteroidota</taxon>
        <taxon>Cytophagia</taxon>
        <taxon>Cytophagales</taxon>
        <taxon>Hymenobacteraceae</taxon>
        <taxon>Rufibacter</taxon>
    </lineage>
</organism>
<dbReference type="PROSITE" id="PS50825">
    <property type="entry name" value="HYR"/>
    <property type="match status" value="3"/>
</dbReference>
<evidence type="ECO:0000313" key="4">
    <source>
        <dbReference type="Proteomes" id="UP000659698"/>
    </source>
</evidence>
<dbReference type="Gene3D" id="2.60.40.10">
    <property type="entry name" value="Immunoglobulins"/>
    <property type="match status" value="3"/>
</dbReference>
<comment type="caution">
    <text evidence="3">The sequence shown here is derived from an EMBL/GenBank/DDBJ whole genome shotgun (WGS) entry which is preliminary data.</text>
</comment>
<evidence type="ECO:0000313" key="3">
    <source>
        <dbReference type="EMBL" id="MBC3539106.1"/>
    </source>
</evidence>
<dbReference type="InterPro" id="IPR003410">
    <property type="entry name" value="HYR_dom"/>
</dbReference>
<dbReference type="InterPro" id="IPR013783">
    <property type="entry name" value="Ig-like_fold"/>
</dbReference>
<dbReference type="NCBIfam" id="TIGR04183">
    <property type="entry name" value="Por_Secre_tail"/>
    <property type="match status" value="1"/>
</dbReference>
<reference evidence="3 4" key="1">
    <citation type="journal article" date="2019" name="Int. J. Syst. Evol. Microbiol.">
        <title>Rufibacter sediminis sp. nov., isolated from freshwater lake sediment.</title>
        <authorList>
            <person name="Qu J.H."/>
            <person name="Zhang L.J."/>
            <person name="Fu Y.H."/>
            <person name="Li H.F."/>
        </authorList>
    </citation>
    <scope>NUCLEOTIDE SEQUENCE [LARGE SCALE GENOMIC DNA]</scope>
    <source>
        <strain evidence="3 4">H-1</strain>
    </source>
</reference>
<proteinExistence type="predicted"/>
<feature type="domain" description="HYR" evidence="2">
    <location>
        <begin position="250"/>
        <end position="340"/>
    </location>
</feature>
<keyword evidence="1" id="KW-0677">Repeat</keyword>
<dbReference type="InterPro" id="IPR026444">
    <property type="entry name" value="Secre_tail"/>
</dbReference>
<dbReference type="EMBL" id="JACOAF010000013">
    <property type="protein sequence ID" value="MBC3539106.1"/>
    <property type="molecule type" value="Genomic_DNA"/>
</dbReference>